<sequence>MPVKSIILDAALEAYFRQKCNTVEAKSGRTEIGLLIGRVTAQAKDCVVRIIPTPADEGEDGVGAPLALKVASVDWVLEHIRQVRRMLVGGVCVLGMYAAGPGIDAKALDWLRLPAASAVAAAAPSQPGGSEEGEEEVWWHLLAFNTSPPRFVSKSLVLPVQGSKGGSNLRPVDLKFQEGQASSLVRHHAWLSLHHTHLPLPPSGVGGSASTAGRWLLGQCSKIGSQLLQQKPSWPPATTGSRSYEPAVVVVPATDGDEGSSGGADALAGSTQMQLLTPALSLLDEVGEAGVASGQTLVPLHGSICLLSATFDKEAPEAVAKALLEDGSRTLQARAEMLAEEWEEAEEEGAWKQALGQKQVKLPLRVLARPSSVQEESQMLEEDDEFAIVHHACTDQTVVGGLIHTDYMLPLSGASASQGDKDAALEASAQTFQEVLQLEKVDKDCLAILEPSAMPKPLAQDSRSHHLHTSKRKSNNALESEGDLPSNGQKRQSLFLLLICLAGALVIVIVFTLLKSSPKPEVDGELVKPAQEVEVEIMLSNEADMGQDDSAHEEI</sequence>
<evidence type="ECO:0000256" key="1">
    <source>
        <dbReference type="ARBA" id="ARBA00004370"/>
    </source>
</evidence>
<name>A0A7S2V6S5_9STRA</name>
<dbReference type="EMBL" id="HBHR01019352">
    <property type="protein sequence ID" value="CAD9870736.1"/>
    <property type="molecule type" value="Transcribed_RNA"/>
</dbReference>
<evidence type="ECO:0000256" key="6">
    <source>
        <dbReference type="SAM" id="MobiDB-lite"/>
    </source>
</evidence>
<keyword evidence="5 7" id="KW-0472">Membrane</keyword>
<organism evidence="8">
    <name type="scientific">Fibrocapsa japonica</name>
    <dbReference type="NCBI Taxonomy" id="94617"/>
    <lineage>
        <taxon>Eukaryota</taxon>
        <taxon>Sar</taxon>
        <taxon>Stramenopiles</taxon>
        <taxon>Ochrophyta</taxon>
        <taxon>Raphidophyceae</taxon>
        <taxon>Chattonellales</taxon>
        <taxon>Chattonellaceae</taxon>
        <taxon>Fibrocapsa</taxon>
    </lineage>
</organism>
<dbReference type="GO" id="GO:0016020">
    <property type="term" value="C:membrane"/>
    <property type="evidence" value="ECO:0007669"/>
    <property type="project" value="UniProtKB-SubCell"/>
</dbReference>
<evidence type="ECO:0000256" key="3">
    <source>
        <dbReference type="ARBA" id="ARBA00022692"/>
    </source>
</evidence>
<feature type="compositionally biased region" description="Basic residues" evidence="6">
    <location>
        <begin position="465"/>
        <end position="474"/>
    </location>
</feature>
<comment type="similarity">
    <text evidence="2">Belongs to the ODR-4 family.</text>
</comment>
<gene>
    <name evidence="8" type="ORF">FJAP1339_LOCUS9801</name>
</gene>
<reference evidence="8" key="1">
    <citation type="submission" date="2021-01" db="EMBL/GenBank/DDBJ databases">
        <authorList>
            <person name="Corre E."/>
            <person name="Pelletier E."/>
            <person name="Niang G."/>
            <person name="Scheremetjew M."/>
            <person name="Finn R."/>
            <person name="Kale V."/>
            <person name="Holt S."/>
            <person name="Cochrane G."/>
            <person name="Meng A."/>
            <person name="Brown T."/>
            <person name="Cohen L."/>
        </authorList>
    </citation>
    <scope>NUCLEOTIDE SEQUENCE</scope>
    <source>
        <strain evidence="8">CCMP1661</strain>
    </source>
</reference>
<evidence type="ECO:0000256" key="7">
    <source>
        <dbReference type="SAM" id="Phobius"/>
    </source>
</evidence>
<dbReference type="GO" id="GO:0012505">
    <property type="term" value="C:endomembrane system"/>
    <property type="evidence" value="ECO:0007669"/>
    <property type="project" value="TreeGrafter"/>
</dbReference>
<accession>A0A7S2V6S5</accession>
<keyword evidence="3 7" id="KW-0812">Transmembrane</keyword>
<keyword evidence="4 7" id="KW-1133">Transmembrane helix</keyword>
<comment type="subcellular location">
    <subcellularLocation>
        <location evidence="1">Membrane</location>
    </subcellularLocation>
</comment>
<evidence type="ECO:0000256" key="5">
    <source>
        <dbReference type="ARBA" id="ARBA00023136"/>
    </source>
</evidence>
<evidence type="ECO:0000256" key="2">
    <source>
        <dbReference type="ARBA" id="ARBA00010131"/>
    </source>
</evidence>
<feature type="region of interest" description="Disordered" evidence="6">
    <location>
        <begin position="456"/>
        <end position="486"/>
    </location>
</feature>
<evidence type="ECO:0000256" key="4">
    <source>
        <dbReference type="ARBA" id="ARBA00022989"/>
    </source>
</evidence>
<dbReference type="InterPro" id="IPR029454">
    <property type="entry name" value="ODR-4-like"/>
</dbReference>
<proteinExistence type="inferred from homology"/>
<evidence type="ECO:0000313" key="8">
    <source>
        <dbReference type="EMBL" id="CAD9870736.1"/>
    </source>
</evidence>
<protein>
    <recommendedName>
        <fullName evidence="9">Protein odr-4 homolog</fullName>
    </recommendedName>
</protein>
<dbReference type="PANTHER" id="PTHR33966:SF1">
    <property type="entry name" value="PROTEIN ODR-4 HOMOLOG"/>
    <property type="match status" value="1"/>
</dbReference>
<feature type="transmembrane region" description="Helical" evidence="7">
    <location>
        <begin position="494"/>
        <end position="514"/>
    </location>
</feature>
<dbReference type="AlphaFoldDB" id="A0A7S2V6S5"/>
<dbReference type="Pfam" id="PF14778">
    <property type="entry name" value="ODR4-like"/>
    <property type="match status" value="1"/>
</dbReference>
<dbReference type="GO" id="GO:0008104">
    <property type="term" value="P:intracellular protein localization"/>
    <property type="evidence" value="ECO:0007669"/>
    <property type="project" value="TreeGrafter"/>
</dbReference>
<dbReference type="PANTHER" id="PTHR33966">
    <property type="entry name" value="PROTEIN ODR-4 HOMOLOG"/>
    <property type="match status" value="1"/>
</dbReference>
<evidence type="ECO:0008006" key="9">
    <source>
        <dbReference type="Google" id="ProtNLM"/>
    </source>
</evidence>